<feature type="compositionally biased region" description="Low complexity" evidence="2">
    <location>
        <begin position="76"/>
        <end position="87"/>
    </location>
</feature>
<evidence type="ECO:0000313" key="5">
    <source>
        <dbReference type="Proteomes" id="UP000094065"/>
    </source>
</evidence>
<name>A0A1E3HXX5_9TREE</name>
<dbReference type="InterPro" id="IPR001623">
    <property type="entry name" value="DnaJ_domain"/>
</dbReference>
<dbReference type="STRING" id="1295533.A0A1E3HXX5"/>
<evidence type="ECO:0000259" key="3">
    <source>
        <dbReference type="PROSITE" id="PS50076"/>
    </source>
</evidence>
<dbReference type="CDD" id="cd06257">
    <property type="entry name" value="DnaJ"/>
    <property type="match status" value="1"/>
</dbReference>
<comment type="caution">
    <text evidence="4">The sequence shown here is derived from an EMBL/GenBank/DDBJ whole genome shotgun (WGS) entry which is preliminary data.</text>
</comment>
<dbReference type="GO" id="GO:0042026">
    <property type="term" value="P:protein refolding"/>
    <property type="evidence" value="ECO:0007669"/>
    <property type="project" value="TreeGrafter"/>
</dbReference>
<organism evidence="4 5">
    <name type="scientific">Cryptococcus amylolentus CBS 6039</name>
    <dbReference type="NCBI Taxonomy" id="1295533"/>
    <lineage>
        <taxon>Eukaryota</taxon>
        <taxon>Fungi</taxon>
        <taxon>Dikarya</taxon>
        <taxon>Basidiomycota</taxon>
        <taxon>Agaricomycotina</taxon>
        <taxon>Tremellomycetes</taxon>
        <taxon>Tremellales</taxon>
        <taxon>Cryptococcaceae</taxon>
        <taxon>Cryptococcus</taxon>
    </lineage>
</organism>
<dbReference type="PANTHER" id="PTHR43096:SF52">
    <property type="entry name" value="DNAJ HOMOLOG 1, MITOCHONDRIAL-RELATED"/>
    <property type="match status" value="1"/>
</dbReference>
<dbReference type="GO" id="GO:0005737">
    <property type="term" value="C:cytoplasm"/>
    <property type="evidence" value="ECO:0007669"/>
    <property type="project" value="TreeGrafter"/>
</dbReference>
<dbReference type="InterPro" id="IPR036869">
    <property type="entry name" value="J_dom_sf"/>
</dbReference>
<dbReference type="Proteomes" id="UP000094065">
    <property type="component" value="Unassembled WGS sequence"/>
</dbReference>
<dbReference type="SUPFAM" id="SSF46565">
    <property type="entry name" value="Chaperone J-domain"/>
    <property type="match status" value="1"/>
</dbReference>
<feature type="region of interest" description="Disordered" evidence="2">
    <location>
        <begin position="76"/>
        <end position="112"/>
    </location>
</feature>
<protein>
    <recommendedName>
        <fullName evidence="3">J domain-containing protein</fullName>
    </recommendedName>
</protein>
<evidence type="ECO:0000256" key="1">
    <source>
        <dbReference type="ARBA" id="ARBA00023186"/>
    </source>
</evidence>
<dbReference type="GO" id="GO:0051082">
    <property type="term" value="F:unfolded protein binding"/>
    <property type="evidence" value="ECO:0007669"/>
    <property type="project" value="TreeGrafter"/>
</dbReference>
<dbReference type="AlphaFoldDB" id="A0A1E3HXX5"/>
<dbReference type="PROSITE" id="PS50096">
    <property type="entry name" value="IQ"/>
    <property type="match status" value="1"/>
</dbReference>
<dbReference type="PROSITE" id="PS50076">
    <property type="entry name" value="DNAJ_2"/>
    <property type="match status" value="1"/>
</dbReference>
<dbReference type="EMBL" id="AWGJ01000004">
    <property type="protein sequence ID" value="ODN80421.1"/>
    <property type="molecule type" value="Genomic_DNA"/>
</dbReference>
<dbReference type="PANTHER" id="PTHR43096">
    <property type="entry name" value="DNAJ HOMOLOG 1, MITOCHONDRIAL-RELATED"/>
    <property type="match status" value="1"/>
</dbReference>
<keyword evidence="5" id="KW-1185">Reference proteome</keyword>
<dbReference type="OrthoDB" id="445556at2759"/>
<accession>A0A1E3HXX5</accession>
<evidence type="ECO:0000313" key="4">
    <source>
        <dbReference type="EMBL" id="ODN80421.1"/>
    </source>
</evidence>
<gene>
    <name evidence="4" type="ORF">L202_02670</name>
</gene>
<sequence length="362" mass="39925">MAARLWRSSVNLDPGFVVDALKVQSIRRTVGHYLASTVSGPRISPDMLLPCSSRCIARARLRHAHLFHRSASSAALPSDSSATSASSNKGKGRQSTLSQQYRFPETGKMGGPPNPYEVMALDPNASQQDVKQQYYKLALLLHPDSSHPSSSPDHFATLNKAYNLLSKPSSRAAYSKTGYGWDLASSSSSPGPSSVDQWMRAEIHRRRTYGAAAWNPASRNYRNSDAGKGAWGGFDGSKGWKPYESKTGFEPPRADTGAAEERYMSNPRFLAVVGLTSVVVAYLNWSHVGVSSEAHREMLDRQHFDASHALATARYEASTHGHIRRERIRRRVRQAEVMKELELAEQGHLALAEQGQFDSVQK</sequence>
<proteinExistence type="predicted"/>
<feature type="domain" description="J" evidence="3">
    <location>
        <begin position="114"/>
        <end position="178"/>
    </location>
</feature>
<evidence type="ECO:0000256" key="2">
    <source>
        <dbReference type="SAM" id="MobiDB-lite"/>
    </source>
</evidence>
<keyword evidence="1" id="KW-0143">Chaperone</keyword>
<dbReference type="SMART" id="SM00271">
    <property type="entry name" value="DnaJ"/>
    <property type="match status" value="1"/>
</dbReference>
<reference evidence="4 5" key="1">
    <citation type="submission" date="2016-06" db="EMBL/GenBank/DDBJ databases">
        <title>Evolution of pathogenesis and genome organization in the Tremellales.</title>
        <authorList>
            <person name="Cuomo C."/>
            <person name="Litvintseva A."/>
            <person name="Heitman J."/>
            <person name="Chen Y."/>
            <person name="Sun S."/>
            <person name="Springer D."/>
            <person name="Dromer F."/>
            <person name="Young S."/>
            <person name="Zeng Q."/>
            <person name="Chapman S."/>
            <person name="Gujja S."/>
            <person name="Saif S."/>
            <person name="Birren B."/>
        </authorList>
    </citation>
    <scope>NUCLEOTIDE SEQUENCE [LARGE SCALE GENOMIC DNA]</scope>
    <source>
        <strain evidence="4 5">CBS 6039</strain>
    </source>
</reference>
<dbReference type="PRINTS" id="PR00625">
    <property type="entry name" value="JDOMAIN"/>
</dbReference>
<dbReference type="RefSeq" id="XP_018994987.1">
    <property type="nucleotide sequence ID" value="XM_019136318.1"/>
</dbReference>
<dbReference type="Pfam" id="PF00226">
    <property type="entry name" value="DnaJ"/>
    <property type="match status" value="1"/>
</dbReference>
<dbReference type="GeneID" id="30153979"/>
<dbReference type="Gene3D" id="1.10.287.110">
    <property type="entry name" value="DnaJ domain"/>
    <property type="match status" value="1"/>
</dbReference>